<evidence type="ECO:0000256" key="1">
    <source>
        <dbReference type="SAM" id="MobiDB-lite"/>
    </source>
</evidence>
<accession>A0A9W6I6X9</accession>
<evidence type="ECO:0000313" key="3">
    <source>
        <dbReference type="EMBL" id="GLK12080.1"/>
    </source>
</evidence>
<name>A0A9W6I6X9_9ACTN</name>
<gene>
    <name evidence="3" type="ORF">GCM10017600_54880</name>
</gene>
<keyword evidence="2" id="KW-1133">Transmembrane helix</keyword>
<dbReference type="EMBL" id="BSEV01000014">
    <property type="protein sequence ID" value="GLK12080.1"/>
    <property type="molecule type" value="Genomic_DNA"/>
</dbReference>
<reference evidence="3" key="2">
    <citation type="submission" date="2023-01" db="EMBL/GenBank/DDBJ databases">
        <authorList>
            <person name="Sun Q."/>
            <person name="Evtushenko L."/>
        </authorList>
    </citation>
    <scope>NUCLEOTIDE SEQUENCE</scope>
    <source>
        <strain evidence="3">VKM Ac-2007</strain>
    </source>
</reference>
<protein>
    <submittedName>
        <fullName evidence="3">Uncharacterized protein</fullName>
    </submittedName>
</protein>
<dbReference type="AlphaFoldDB" id="A0A9W6I6X9"/>
<feature type="transmembrane region" description="Helical" evidence="2">
    <location>
        <begin position="116"/>
        <end position="137"/>
    </location>
</feature>
<keyword evidence="2" id="KW-0472">Membrane</keyword>
<feature type="transmembrane region" description="Helical" evidence="2">
    <location>
        <begin position="230"/>
        <end position="249"/>
    </location>
</feature>
<comment type="caution">
    <text evidence="3">The sequence shown here is derived from an EMBL/GenBank/DDBJ whole genome shotgun (WGS) entry which is preliminary data.</text>
</comment>
<keyword evidence="2" id="KW-0812">Transmembrane</keyword>
<organism evidence="3 4">
    <name type="scientific">Streptosporangium carneum</name>
    <dbReference type="NCBI Taxonomy" id="47481"/>
    <lineage>
        <taxon>Bacteria</taxon>
        <taxon>Bacillati</taxon>
        <taxon>Actinomycetota</taxon>
        <taxon>Actinomycetes</taxon>
        <taxon>Streptosporangiales</taxon>
        <taxon>Streptosporangiaceae</taxon>
        <taxon>Streptosporangium</taxon>
    </lineage>
</organism>
<feature type="transmembrane region" description="Helical" evidence="2">
    <location>
        <begin position="143"/>
        <end position="167"/>
    </location>
</feature>
<dbReference type="Proteomes" id="UP001143474">
    <property type="component" value="Unassembled WGS sequence"/>
</dbReference>
<keyword evidence="4" id="KW-1185">Reference proteome</keyword>
<feature type="transmembrane region" description="Helical" evidence="2">
    <location>
        <begin position="201"/>
        <end position="224"/>
    </location>
</feature>
<proteinExistence type="predicted"/>
<reference evidence="3" key="1">
    <citation type="journal article" date="2014" name="Int. J. Syst. Evol. Microbiol.">
        <title>Complete genome sequence of Corynebacterium casei LMG S-19264T (=DSM 44701T), isolated from a smear-ripened cheese.</title>
        <authorList>
            <consortium name="US DOE Joint Genome Institute (JGI-PGF)"/>
            <person name="Walter F."/>
            <person name="Albersmeier A."/>
            <person name="Kalinowski J."/>
            <person name="Ruckert C."/>
        </authorList>
    </citation>
    <scope>NUCLEOTIDE SEQUENCE</scope>
    <source>
        <strain evidence="3">VKM Ac-2007</strain>
    </source>
</reference>
<feature type="region of interest" description="Disordered" evidence="1">
    <location>
        <begin position="323"/>
        <end position="357"/>
    </location>
</feature>
<dbReference type="RefSeq" id="WP_271220421.1">
    <property type="nucleotide sequence ID" value="NZ_BAAAVD010000053.1"/>
</dbReference>
<evidence type="ECO:0000313" key="4">
    <source>
        <dbReference type="Proteomes" id="UP001143474"/>
    </source>
</evidence>
<feature type="compositionally biased region" description="Polar residues" evidence="1">
    <location>
        <begin position="345"/>
        <end position="357"/>
    </location>
</feature>
<evidence type="ECO:0000256" key="2">
    <source>
        <dbReference type="SAM" id="Phobius"/>
    </source>
</evidence>
<sequence length="357" mass="38586">MATKLFSDPIVKRAERTSLSMVERASAVPAPELRFYIEDQHDLVGQSQQDLFNAEGEAKARKPSAKAAGLATAADAQRQRLADHARIIVARQERLERAESVLSPLTTRSSHSTFKYWATIIALLFGDVAGLTGAALSSGESPYIAFMQSLAVAAATIAVGNSIGTYFKHILEARKREKARLTAQEEEFSPLFDGSHGPMTLLMIIGAIAILLIVVGIGGLRMMANNQVTGIVFGAFAGAVALGSMFNAFHHACEVSDKLDKYETAYARARREERRILRRGPIYKQAKLASISESIRTQAQLEGAGAHAWAKVGGFETLINNPGLAGHGRRYEEGSPEPVVPAPRSDQSTAPSDQRSR</sequence>